<dbReference type="Gene3D" id="3.40.960.10">
    <property type="entry name" value="VSR Endonuclease"/>
    <property type="match status" value="1"/>
</dbReference>
<gene>
    <name evidence="2" type="ORF">MJB10_19655</name>
</gene>
<sequence length="237" mass="27646">MNSTENANATRSPEHFVNLHLAKRKGERLRRLQEGHGHAERLFLQHVWLPAFGQFDDLHPEYEIKDFRDGSRFIDFAFLRFSLKLAIEIDGYTSHASQISRTQFSDQLSRQNHLILDGWKILRFTYDDVKDRPRMCIQLLQQFMGRFLGASTSAERQLNMSALEKEIVRYALNQTSAIKPADVSEQHGISRKKAYQVLKHMASKSILQPAGNGTQSIRGYKLHELWLTWWERNNHVI</sequence>
<protein>
    <submittedName>
        <fullName evidence="2">DUF559 domain-containing protein</fullName>
    </submittedName>
</protein>
<dbReference type="Proteomes" id="UP001304650">
    <property type="component" value="Chromosome"/>
</dbReference>
<dbReference type="InterPro" id="IPR007569">
    <property type="entry name" value="DUF559"/>
</dbReference>
<feature type="domain" description="DUF559" evidence="1">
    <location>
        <begin position="73"/>
        <end position="139"/>
    </location>
</feature>
<dbReference type="EMBL" id="CP130319">
    <property type="protein sequence ID" value="WNR43310.1"/>
    <property type="molecule type" value="Genomic_DNA"/>
</dbReference>
<name>A0AA96RIZ2_9BACL</name>
<evidence type="ECO:0000313" key="3">
    <source>
        <dbReference type="Proteomes" id="UP001304650"/>
    </source>
</evidence>
<organism evidence="2 3">
    <name type="scientific">Paenibacillus roseopurpureus</name>
    <dbReference type="NCBI Taxonomy" id="2918901"/>
    <lineage>
        <taxon>Bacteria</taxon>
        <taxon>Bacillati</taxon>
        <taxon>Bacillota</taxon>
        <taxon>Bacilli</taxon>
        <taxon>Bacillales</taxon>
        <taxon>Paenibacillaceae</taxon>
        <taxon>Paenibacillus</taxon>
    </lineage>
</organism>
<dbReference type="AlphaFoldDB" id="A0AA96RIZ2"/>
<evidence type="ECO:0000259" key="1">
    <source>
        <dbReference type="Pfam" id="PF04480"/>
    </source>
</evidence>
<dbReference type="RefSeq" id="WP_314797460.1">
    <property type="nucleotide sequence ID" value="NZ_CP130319.1"/>
</dbReference>
<proteinExistence type="predicted"/>
<evidence type="ECO:0000313" key="2">
    <source>
        <dbReference type="EMBL" id="WNR43310.1"/>
    </source>
</evidence>
<accession>A0AA96RIZ2</accession>
<dbReference type="KEGG" id="proo:MJB10_19655"/>
<reference evidence="2" key="1">
    <citation type="submission" date="2022-02" db="EMBL/GenBank/DDBJ databases">
        <title>Paenibacillus sp. MBLB1832 Whole Genome Shotgun Sequencing.</title>
        <authorList>
            <person name="Hwang C.Y."/>
            <person name="Cho E.-S."/>
            <person name="Seo M.-J."/>
        </authorList>
    </citation>
    <scope>NUCLEOTIDE SEQUENCE</scope>
    <source>
        <strain evidence="2">MBLB1832</strain>
    </source>
</reference>
<keyword evidence="3" id="KW-1185">Reference proteome</keyword>
<dbReference type="Pfam" id="PF04480">
    <property type="entry name" value="DUF559"/>
    <property type="match status" value="1"/>
</dbReference>